<proteinExistence type="predicted"/>
<dbReference type="PROSITE" id="PS51257">
    <property type="entry name" value="PROKAR_LIPOPROTEIN"/>
    <property type="match status" value="1"/>
</dbReference>
<gene>
    <name evidence="1" type="ORF">CWI78_02265</name>
</gene>
<keyword evidence="2" id="KW-1185">Reference proteome</keyword>
<name>A0A432Z627_9GAMM</name>
<protein>
    <submittedName>
        <fullName evidence="1">Uncharacterized protein</fullName>
    </submittedName>
</protein>
<dbReference type="Proteomes" id="UP000288058">
    <property type="component" value="Unassembled WGS sequence"/>
</dbReference>
<sequence>MDNLILKTSFDKGIFPMSTKISLIALLASVLVACKSTGPEKLTTIDGSNFNYDPKENSEFVFGEVASTLQKYAYSDICFELPKRSVANDCMNDQLAYENYVGKRGYYTEKEPLVDYSGYVIKEAILETGERIYIVKSNEYDHVGDNFIALEDYKKYSQFQPKPIVPGANVNVIGYSNISKGQLKVSSQDGHTFSEKEIKAIKKIASSYPERGTRIADLLTTLKVDYDDFEKRTIVTGLPYNNPDSFVTIRIIISDDIVINSFLVVHYEADNWLFVERFSIAADEFRWKSPALQFSRDHSAGTIWEWNTSRLDNENLSLVSKLANASNARVRFHGKKYYNDFELSKTQKEELAKLAEVVRLMNP</sequence>
<dbReference type="EMBL" id="PIQC01000001">
    <property type="protein sequence ID" value="RUO73293.1"/>
    <property type="molecule type" value="Genomic_DNA"/>
</dbReference>
<evidence type="ECO:0000313" key="1">
    <source>
        <dbReference type="EMBL" id="RUO73293.1"/>
    </source>
</evidence>
<organism evidence="1 2">
    <name type="scientific">Idiomarina ramblicola</name>
    <dbReference type="NCBI Taxonomy" id="263724"/>
    <lineage>
        <taxon>Bacteria</taxon>
        <taxon>Pseudomonadati</taxon>
        <taxon>Pseudomonadota</taxon>
        <taxon>Gammaproteobacteria</taxon>
        <taxon>Alteromonadales</taxon>
        <taxon>Idiomarinaceae</taxon>
        <taxon>Idiomarina</taxon>
    </lineage>
</organism>
<accession>A0A432Z627</accession>
<comment type="caution">
    <text evidence="1">The sequence shown here is derived from an EMBL/GenBank/DDBJ whole genome shotgun (WGS) entry which is preliminary data.</text>
</comment>
<dbReference type="AlphaFoldDB" id="A0A432Z627"/>
<reference evidence="2" key="1">
    <citation type="journal article" date="2018" name="Front. Microbiol.">
        <title>Genome-Based Analysis Reveals the Taxonomy and Diversity of the Family Idiomarinaceae.</title>
        <authorList>
            <person name="Liu Y."/>
            <person name="Lai Q."/>
            <person name="Shao Z."/>
        </authorList>
    </citation>
    <scope>NUCLEOTIDE SEQUENCE [LARGE SCALE GENOMIC DNA]</scope>
    <source>
        <strain evidence="2">R22</strain>
    </source>
</reference>
<evidence type="ECO:0000313" key="2">
    <source>
        <dbReference type="Proteomes" id="UP000288058"/>
    </source>
</evidence>